<dbReference type="FunFam" id="3.30.300.30:FF:000008">
    <property type="entry name" value="2,3-dihydroxybenzoate-AMP ligase"/>
    <property type="match status" value="1"/>
</dbReference>
<evidence type="ECO:0000313" key="5">
    <source>
        <dbReference type="EMBL" id="QLY33557.1"/>
    </source>
</evidence>
<comment type="similarity">
    <text evidence="1">Belongs to the ATP-dependent AMP-binding enzyme family.</text>
</comment>
<evidence type="ECO:0000256" key="2">
    <source>
        <dbReference type="ARBA" id="ARBA00022598"/>
    </source>
</evidence>
<dbReference type="InterPro" id="IPR000873">
    <property type="entry name" value="AMP-dep_synth/lig_dom"/>
</dbReference>
<gene>
    <name evidence="5" type="ORF">H0264_16160</name>
</gene>
<name>A0A7D6VI90_9NOCA</name>
<dbReference type="RefSeq" id="WP_181584721.1">
    <property type="nucleotide sequence ID" value="NZ_CP059399.1"/>
</dbReference>
<dbReference type="EMBL" id="CP059399">
    <property type="protein sequence ID" value="QLY33557.1"/>
    <property type="molecule type" value="Genomic_DNA"/>
</dbReference>
<evidence type="ECO:0000259" key="4">
    <source>
        <dbReference type="Pfam" id="PF13193"/>
    </source>
</evidence>
<dbReference type="AlphaFoldDB" id="A0A7D6VI90"/>
<dbReference type="InterPro" id="IPR050237">
    <property type="entry name" value="ATP-dep_AMP-bd_enzyme"/>
</dbReference>
<dbReference type="GO" id="GO:0016877">
    <property type="term" value="F:ligase activity, forming carbon-sulfur bonds"/>
    <property type="evidence" value="ECO:0007669"/>
    <property type="project" value="UniProtKB-ARBA"/>
</dbReference>
<dbReference type="InterPro" id="IPR025110">
    <property type="entry name" value="AMP-bd_C"/>
</dbReference>
<dbReference type="PANTHER" id="PTHR43767">
    <property type="entry name" value="LONG-CHAIN-FATTY-ACID--COA LIGASE"/>
    <property type="match status" value="1"/>
</dbReference>
<keyword evidence="2 5" id="KW-0436">Ligase</keyword>
<dbReference type="Gene3D" id="3.30.300.30">
    <property type="match status" value="1"/>
</dbReference>
<evidence type="ECO:0000259" key="3">
    <source>
        <dbReference type="Pfam" id="PF00501"/>
    </source>
</evidence>
<dbReference type="Pfam" id="PF00501">
    <property type="entry name" value="AMP-binding"/>
    <property type="match status" value="1"/>
</dbReference>
<dbReference type="InterPro" id="IPR045851">
    <property type="entry name" value="AMP-bd_C_sf"/>
</dbReference>
<proteinExistence type="inferred from homology"/>
<evidence type="ECO:0000313" key="6">
    <source>
        <dbReference type="Proteomes" id="UP000515512"/>
    </source>
</evidence>
<dbReference type="PANTHER" id="PTHR43767:SF12">
    <property type="entry name" value="AMP-DEPENDENT SYNTHETASE AND LIGASE"/>
    <property type="match status" value="1"/>
</dbReference>
<dbReference type="Proteomes" id="UP000515512">
    <property type="component" value="Chromosome"/>
</dbReference>
<dbReference type="KEGG" id="nhu:H0264_16160"/>
<dbReference type="SUPFAM" id="SSF56801">
    <property type="entry name" value="Acetyl-CoA synthetase-like"/>
    <property type="match status" value="1"/>
</dbReference>
<sequence length="501" mass="54087">MNATLSLASILAEPARRRPEHIALIEGNQRISFADLWRQVREQAAALIDLGVRPGDRVALMGPNTADFPRAYFAILAAGGTVVPVHLLLTADEAEYVLRDSGAKLLVCHEYSAAVGKEAAARVGIPFVNPKELAAAPIATFVTRSPLDVAVVFYTSGTTGRPKGAELSHLNMVMCATVNAFDANEVHRDDIALGALPLFHVFGQTVSMNSHWRVGATLVLLPRFDAAEAIRLMVAENVNTFHGVPTMYHGLLAAAAGRDELPKLRLCISGGAALPPSVLEDFERVYGAYVLEGYGLSETSPTATVNQPMLGPEAGTVGHPVWGVDVEIADANLRDRIELLPTGSIGEVVVRGHNVFNGYTGKPEATAEVVVDGWFRTGDLGVKDANGYLRIVDRIKEMIIRGGFNVYPTEVEAALLRHPKIAQVAVIGVPDATYGEEIVAVVVAAEPVDADEIIDYAREHVARYKYPRRVEFVDALPMGPTHKILKRELKERFATAGEERA</sequence>
<dbReference type="InterPro" id="IPR042099">
    <property type="entry name" value="ANL_N_sf"/>
</dbReference>
<dbReference type="InterPro" id="IPR020845">
    <property type="entry name" value="AMP-binding_CS"/>
</dbReference>
<feature type="domain" description="AMP-dependent synthetase/ligase" evidence="3">
    <location>
        <begin position="13"/>
        <end position="359"/>
    </location>
</feature>
<keyword evidence="6" id="KW-1185">Reference proteome</keyword>
<protein>
    <submittedName>
        <fullName evidence="5">Long-chain fatty acid--CoA ligase</fullName>
    </submittedName>
</protein>
<evidence type="ECO:0000256" key="1">
    <source>
        <dbReference type="ARBA" id="ARBA00006432"/>
    </source>
</evidence>
<organism evidence="5 6">
    <name type="scientific">Nocardia huaxiensis</name>
    <dbReference type="NCBI Taxonomy" id="2755382"/>
    <lineage>
        <taxon>Bacteria</taxon>
        <taxon>Bacillati</taxon>
        <taxon>Actinomycetota</taxon>
        <taxon>Actinomycetes</taxon>
        <taxon>Mycobacteriales</taxon>
        <taxon>Nocardiaceae</taxon>
        <taxon>Nocardia</taxon>
    </lineage>
</organism>
<accession>A0A7D6VI90</accession>
<dbReference type="Gene3D" id="3.40.50.12780">
    <property type="entry name" value="N-terminal domain of ligase-like"/>
    <property type="match status" value="1"/>
</dbReference>
<reference evidence="5 6" key="1">
    <citation type="submission" date="2020-07" db="EMBL/GenBank/DDBJ databases">
        <authorList>
            <person name="Zhuang K."/>
            <person name="Ran Y."/>
        </authorList>
    </citation>
    <scope>NUCLEOTIDE SEQUENCE [LARGE SCALE GENOMIC DNA]</scope>
    <source>
        <strain evidence="5 6">WCH-YHL-001</strain>
    </source>
</reference>
<dbReference type="Pfam" id="PF13193">
    <property type="entry name" value="AMP-binding_C"/>
    <property type="match status" value="1"/>
</dbReference>
<dbReference type="PROSITE" id="PS00455">
    <property type="entry name" value="AMP_BINDING"/>
    <property type="match status" value="1"/>
</dbReference>
<feature type="domain" description="AMP-binding enzyme C-terminal" evidence="4">
    <location>
        <begin position="410"/>
        <end position="482"/>
    </location>
</feature>
<dbReference type="CDD" id="cd05936">
    <property type="entry name" value="FC-FACS_FadD_like"/>
    <property type="match status" value="1"/>
</dbReference>